<name>C7QDT1_CATAD</name>
<reference evidence="1 2" key="1">
    <citation type="journal article" date="2009" name="Stand. Genomic Sci.">
        <title>Complete genome sequence of Catenulispora acidiphila type strain (ID 139908).</title>
        <authorList>
            <person name="Copeland A."/>
            <person name="Lapidus A."/>
            <person name="Glavina Del Rio T."/>
            <person name="Nolan M."/>
            <person name="Lucas S."/>
            <person name="Chen F."/>
            <person name="Tice H."/>
            <person name="Cheng J.F."/>
            <person name="Bruce D."/>
            <person name="Goodwin L."/>
            <person name="Pitluck S."/>
            <person name="Mikhailova N."/>
            <person name="Pati A."/>
            <person name="Ivanova N."/>
            <person name="Mavromatis K."/>
            <person name="Chen A."/>
            <person name="Palaniappan K."/>
            <person name="Chain P."/>
            <person name="Land M."/>
            <person name="Hauser L."/>
            <person name="Chang Y.J."/>
            <person name="Jeffries C.D."/>
            <person name="Chertkov O."/>
            <person name="Brettin T."/>
            <person name="Detter J.C."/>
            <person name="Han C."/>
            <person name="Ali Z."/>
            <person name="Tindall B.J."/>
            <person name="Goker M."/>
            <person name="Bristow J."/>
            <person name="Eisen J.A."/>
            <person name="Markowitz V."/>
            <person name="Hugenholtz P."/>
            <person name="Kyrpides N.C."/>
            <person name="Klenk H.P."/>
        </authorList>
    </citation>
    <scope>NUCLEOTIDE SEQUENCE [LARGE SCALE GENOMIC DNA]</scope>
    <source>
        <strain evidence="2">DSM 44928 / JCM 14897 / NBRC 102108 / NRRL B-24433 / ID139908</strain>
    </source>
</reference>
<dbReference type="HOGENOM" id="CLU_1389562_0_0_11"/>
<accession>C7QDT1</accession>
<dbReference type="Proteomes" id="UP000000851">
    <property type="component" value="Chromosome"/>
</dbReference>
<dbReference type="KEGG" id="cai:Caci_5847"/>
<dbReference type="EMBL" id="CP001700">
    <property type="protein sequence ID" value="ACU74705.1"/>
    <property type="molecule type" value="Genomic_DNA"/>
</dbReference>
<protein>
    <submittedName>
        <fullName evidence="1">Uncharacterized protein</fullName>
    </submittedName>
</protein>
<proteinExistence type="predicted"/>
<dbReference type="OrthoDB" id="3522501at2"/>
<dbReference type="InParanoid" id="C7QDT1"/>
<sequence length="197" mass="21203">MNSAVNDAANETFDDEDEPIAHVATCPVTPAVADRLLAVARLAIADLEEWETPLLDLGFLDDDLEVDDALARTPEGHLVYAEDFLSMPFAYSYYVGGELNPEDFWGTLPGWSSRTHVGQTALDALIEAAVHAFTAAVGAAPTVDVKGAKGRRYIAWSVGKDNTQLAVAQAPEPFSYSQDDHVAVFIGDITPELIIPT</sequence>
<dbReference type="STRING" id="479433.Caci_5847"/>
<dbReference type="AlphaFoldDB" id="C7QDT1"/>
<evidence type="ECO:0000313" key="2">
    <source>
        <dbReference type="Proteomes" id="UP000000851"/>
    </source>
</evidence>
<keyword evidence="2" id="KW-1185">Reference proteome</keyword>
<dbReference type="eggNOG" id="ENOG50347UB">
    <property type="taxonomic scope" value="Bacteria"/>
</dbReference>
<gene>
    <name evidence="1" type="ordered locus">Caci_5847</name>
</gene>
<organism evidence="1 2">
    <name type="scientific">Catenulispora acidiphila (strain DSM 44928 / JCM 14897 / NBRC 102108 / NRRL B-24433 / ID139908)</name>
    <dbReference type="NCBI Taxonomy" id="479433"/>
    <lineage>
        <taxon>Bacteria</taxon>
        <taxon>Bacillati</taxon>
        <taxon>Actinomycetota</taxon>
        <taxon>Actinomycetes</taxon>
        <taxon>Catenulisporales</taxon>
        <taxon>Catenulisporaceae</taxon>
        <taxon>Catenulispora</taxon>
    </lineage>
</organism>
<evidence type="ECO:0000313" key="1">
    <source>
        <dbReference type="EMBL" id="ACU74705.1"/>
    </source>
</evidence>
<dbReference type="RefSeq" id="WP_015794434.1">
    <property type="nucleotide sequence ID" value="NC_013131.1"/>
</dbReference>